<evidence type="ECO:0000313" key="5">
    <source>
        <dbReference type="EMBL" id="CAB9513679.1"/>
    </source>
</evidence>
<accession>A0A9N8E8C4</accession>
<dbReference type="GO" id="GO:0005506">
    <property type="term" value="F:iron ion binding"/>
    <property type="evidence" value="ECO:0007669"/>
    <property type="project" value="InterPro"/>
</dbReference>
<gene>
    <name evidence="5" type="ORF">SEMRO_606_G174420.1</name>
</gene>
<dbReference type="InterPro" id="IPR006620">
    <property type="entry name" value="Pro_4_hyd_alph"/>
</dbReference>
<evidence type="ECO:0000313" key="6">
    <source>
        <dbReference type="Proteomes" id="UP001153069"/>
    </source>
</evidence>
<keyword evidence="3" id="KW-0560">Oxidoreductase</keyword>
<evidence type="ECO:0000256" key="3">
    <source>
        <dbReference type="ARBA" id="ARBA00023002"/>
    </source>
</evidence>
<proteinExistence type="predicted"/>
<dbReference type="SMART" id="SM00702">
    <property type="entry name" value="P4Hc"/>
    <property type="match status" value="1"/>
</dbReference>
<dbReference type="Gene3D" id="2.60.120.620">
    <property type="entry name" value="q2cbj1_9rhob like domain"/>
    <property type="match status" value="1"/>
</dbReference>
<keyword evidence="2" id="KW-0223">Dioxygenase</keyword>
<dbReference type="GO" id="GO:0016705">
    <property type="term" value="F:oxidoreductase activity, acting on paired donors, with incorporation or reduction of molecular oxygen"/>
    <property type="evidence" value="ECO:0007669"/>
    <property type="project" value="InterPro"/>
</dbReference>
<comment type="caution">
    <text evidence="5">The sequence shown here is derived from an EMBL/GenBank/DDBJ whole genome shotgun (WGS) entry which is preliminary data.</text>
</comment>
<comment type="cofactor">
    <cofactor evidence="1">
        <name>L-ascorbate</name>
        <dbReference type="ChEBI" id="CHEBI:38290"/>
    </cofactor>
</comment>
<dbReference type="GO" id="GO:0031418">
    <property type="term" value="F:L-ascorbic acid binding"/>
    <property type="evidence" value="ECO:0007669"/>
    <property type="project" value="InterPro"/>
</dbReference>
<evidence type="ECO:0000259" key="4">
    <source>
        <dbReference type="SMART" id="SM00702"/>
    </source>
</evidence>
<evidence type="ECO:0000256" key="2">
    <source>
        <dbReference type="ARBA" id="ARBA00022964"/>
    </source>
</evidence>
<dbReference type="Proteomes" id="UP001153069">
    <property type="component" value="Unassembled WGS sequence"/>
</dbReference>
<dbReference type="GO" id="GO:0051213">
    <property type="term" value="F:dioxygenase activity"/>
    <property type="evidence" value="ECO:0007669"/>
    <property type="project" value="UniProtKB-KW"/>
</dbReference>
<dbReference type="AlphaFoldDB" id="A0A9N8E8C4"/>
<dbReference type="OrthoDB" id="69177at2759"/>
<dbReference type="EMBL" id="CAICTM010000605">
    <property type="protein sequence ID" value="CAB9513679.1"/>
    <property type="molecule type" value="Genomic_DNA"/>
</dbReference>
<evidence type="ECO:0000256" key="1">
    <source>
        <dbReference type="ARBA" id="ARBA00001961"/>
    </source>
</evidence>
<keyword evidence="6" id="KW-1185">Reference proteome</keyword>
<sequence>MSSSQSESKQTWREIFPGTAWCVEGLLDEEECAQLKDMAVRQDGILEKTMQGDTRHRQRVTSRLDAPELSQAIWQRIQDNIPQEIVLTDTNFEQFKGLLASPDIPEDYYGTWKPSGLTSNRVNVAYCSGKGHLAAHRDADHVWNEHERSFLTINGYLTNRPVGSGGATRFLVDDIRVEGSDIPINEEKHVLARVESDKAGKAVVFFHGLMHDGEPLASDDEPKWIYRALVYYRRDPETAPKLSQEAQEARKVLKEAVAAEEAGQIGLAIQLYKKAYRLDPSLDR</sequence>
<feature type="domain" description="Prolyl 4-hydroxylase alpha subunit" evidence="4">
    <location>
        <begin position="18"/>
        <end position="231"/>
    </location>
</feature>
<organism evidence="5 6">
    <name type="scientific">Seminavis robusta</name>
    <dbReference type="NCBI Taxonomy" id="568900"/>
    <lineage>
        <taxon>Eukaryota</taxon>
        <taxon>Sar</taxon>
        <taxon>Stramenopiles</taxon>
        <taxon>Ochrophyta</taxon>
        <taxon>Bacillariophyta</taxon>
        <taxon>Bacillariophyceae</taxon>
        <taxon>Bacillariophycidae</taxon>
        <taxon>Naviculales</taxon>
        <taxon>Naviculaceae</taxon>
        <taxon>Seminavis</taxon>
    </lineage>
</organism>
<reference evidence="5" key="1">
    <citation type="submission" date="2020-06" db="EMBL/GenBank/DDBJ databases">
        <authorList>
            <consortium name="Plant Systems Biology data submission"/>
        </authorList>
    </citation>
    <scope>NUCLEOTIDE SEQUENCE</scope>
    <source>
        <strain evidence="5">D6</strain>
    </source>
</reference>
<protein>
    <submittedName>
        <fullName evidence="5">Inherit from NOG: P4Hc</fullName>
    </submittedName>
</protein>
<name>A0A9N8E8C4_9STRA</name>